<evidence type="ECO:0000256" key="9">
    <source>
        <dbReference type="ARBA" id="ARBA00023224"/>
    </source>
</evidence>
<keyword evidence="14" id="KW-1185">Reference proteome</keyword>
<dbReference type="GO" id="GO:0005886">
    <property type="term" value="C:plasma membrane"/>
    <property type="evidence" value="ECO:0007669"/>
    <property type="project" value="UniProtKB-SubCell"/>
</dbReference>
<feature type="transmembrane region" description="Helical" evidence="11">
    <location>
        <begin position="208"/>
        <end position="229"/>
    </location>
</feature>
<feature type="region of interest" description="Disordered" evidence="10">
    <location>
        <begin position="146"/>
        <end position="165"/>
    </location>
</feature>
<feature type="compositionally biased region" description="Low complexity" evidence="10">
    <location>
        <begin position="146"/>
        <end position="163"/>
    </location>
</feature>
<dbReference type="PANTHER" id="PTHR24246:SF27">
    <property type="entry name" value="ADENOSINE RECEPTOR, ISOFORM A"/>
    <property type="match status" value="1"/>
</dbReference>
<comment type="subcellular location">
    <subcellularLocation>
        <location evidence="1">Cell membrane</location>
        <topology evidence="1">Multi-pass membrane protein</topology>
    </subcellularLocation>
</comment>
<evidence type="ECO:0000256" key="3">
    <source>
        <dbReference type="ARBA" id="ARBA00022692"/>
    </source>
</evidence>
<protein>
    <recommendedName>
        <fullName evidence="12">G-protein coupled receptors family 1 profile domain-containing protein</fullName>
    </recommendedName>
</protein>
<dbReference type="CDD" id="cd00637">
    <property type="entry name" value="7tm_classA_rhodopsin-like"/>
    <property type="match status" value="1"/>
</dbReference>
<dbReference type="Gene3D" id="1.20.1070.10">
    <property type="entry name" value="Rhodopsin 7-helix transmembrane proteins"/>
    <property type="match status" value="1"/>
</dbReference>
<keyword evidence="2" id="KW-1003">Cell membrane</keyword>
<dbReference type="AlphaFoldDB" id="A0A7M5U9H0"/>
<evidence type="ECO:0000256" key="1">
    <source>
        <dbReference type="ARBA" id="ARBA00004651"/>
    </source>
</evidence>
<evidence type="ECO:0000256" key="6">
    <source>
        <dbReference type="ARBA" id="ARBA00023136"/>
    </source>
</evidence>
<feature type="transmembrane region" description="Helical" evidence="11">
    <location>
        <begin position="174"/>
        <end position="196"/>
    </location>
</feature>
<evidence type="ECO:0000256" key="7">
    <source>
        <dbReference type="ARBA" id="ARBA00023170"/>
    </source>
</evidence>
<keyword evidence="7" id="KW-0675">Receptor</keyword>
<evidence type="ECO:0000256" key="8">
    <source>
        <dbReference type="ARBA" id="ARBA00023180"/>
    </source>
</evidence>
<feature type="transmembrane region" description="Helical" evidence="11">
    <location>
        <begin position="113"/>
        <end position="136"/>
    </location>
</feature>
<dbReference type="Proteomes" id="UP000594262">
    <property type="component" value="Unplaced"/>
</dbReference>
<dbReference type="PANTHER" id="PTHR24246">
    <property type="entry name" value="OLFACTORY RECEPTOR AND ADENOSINE RECEPTOR"/>
    <property type="match status" value="1"/>
</dbReference>
<sequence>MFIYLSINDIVATFTVLFIQITMKLHVQCNIINIFLAWNETSVFISVMFFSLISGLRLVKIKMPFQHISTKVVQFIVLGIIFVGYGGGATLFWTHTVIHKNSEVDLYLTMQHLTNGIMCIDVNIVLIINLVSYLHLRRHSRSLNQQSSSSSYWDSQTSTNKTSETNKKEAAKTLLLMALFYSLCMSPFSVFIIVTLVKPHLMAAGSTFLDLSCSFIVMNGGINSLIYILRTKEVRSYYYKRWFNPGQS</sequence>
<organism evidence="13 14">
    <name type="scientific">Clytia hemisphaerica</name>
    <dbReference type="NCBI Taxonomy" id="252671"/>
    <lineage>
        <taxon>Eukaryota</taxon>
        <taxon>Metazoa</taxon>
        <taxon>Cnidaria</taxon>
        <taxon>Hydrozoa</taxon>
        <taxon>Hydroidolina</taxon>
        <taxon>Leptothecata</taxon>
        <taxon>Obeliida</taxon>
        <taxon>Clytiidae</taxon>
        <taxon>Clytia</taxon>
    </lineage>
</organism>
<feature type="transmembrane region" description="Helical" evidence="11">
    <location>
        <begin position="72"/>
        <end position="93"/>
    </location>
</feature>
<dbReference type="GO" id="GO:0004930">
    <property type="term" value="F:G protein-coupled receptor activity"/>
    <property type="evidence" value="ECO:0007669"/>
    <property type="project" value="UniProtKB-KW"/>
</dbReference>
<accession>A0A7M5U9H0</accession>
<evidence type="ECO:0000256" key="10">
    <source>
        <dbReference type="SAM" id="MobiDB-lite"/>
    </source>
</evidence>
<keyword evidence="8" id="KW-0325">Glycoprotein</keyword>
<dbReference type="EnsemblMetazoa" id="CLYHEMT007816.1">
    <property type="protein sequence ID" value="CLYHEMP007816.1"/>
    <property type="gene ID" value="CLYHEMG007816"/>
</dbReference>
<evidence type="ECO:0000259" key="12">
    <source>
        <dbReference type="PROSITE" id="PS50262"/>
    </source>
</evidence>
<dbReference type="InterPro" id="IPR017452">
    <property type="entry name" value="GPCR_Rhodpsn_7TM"/>
</dbReference>
<proteinExistence type="predicted"/>
<keyword evidence="3 11" id="KW-0812">Transmembrane</keyword>
<evidence type="ECO:0000313" key="13">
    <source>
        <dbReference type="EnsemblMetazoa" id="CLYHEMP007816.1"/>
    </source>
</evidence>
<keyword evidence="4 11" id="KW-1133">Transmembrane helix</keyword>
<reference evidence="13" key="1">
    <citation type="submission" date="2021-01" db="UniProtKB">
        <authorList>
            <consortium name="EnsemblMetazoa"/>
        </authorList>
    </citation>
    <scope>IDENTIFICATION</scope>
</reference>
<evidence type="ECO:0000256" key="11">
    <source>
        <dbReference type="SAM" id="Phobius"/>
    </source>
</evidence>
<keyword evidence="5" id="KW-0297">G-protein coupled receptor</keyword>
<dbReference type="SUPFAM" id="SSF81321">
    <property type="entry name" value="Family A G protein-coupled receptor-like"/>
    <property type="match status" value="1"/>
</dbReference>
<name>A0A7M5U9H0_9CNID</name>
<evidence type="ECO:0000256" key="5">
    <source>
        <dbReference type="ARBA" id="ARBA00023040"/>
    </source>
</evidence>
<feature type="domain" description="G-protein coupled receptors family 1 profile" evidence="12">
    <location>
        <begin position="1"/>
        <end position="227"/>
    </location>
</feature>
<evidence type="ECO:0000256" key="4">
    <source>
        <dbReference type="ARBA" id="ARBA00022989"/>
    </source>
</evidence>
<keyword evidence="6 11" id="KW-0472">Membrane</keyword>
<dbReference type="PROSITE" id="PS50262">
    <property type="entry name" value="G_PROTEIN_RECEP_F1_2"/>
    <property type="match status" value="1"/>
</dbReference>
<evidence type="ECO:0000313" key="14">
    <source>
        <dbReference type="Proteomes" id="UP000594262"/>
    </source>
</evidence>
<feature type="transmembrane region" description="Helical" evidence="11">
    <location>
        <begin position="42"/>
        <end position="60"/>
    </location>
</feature>
<evidence type="ECO:0000256" key="2">
    <source>
        <dbReference type="ARBA" id="ARBA00022475"/>
    </source>
</evidence>
<keyword evidence="9" id="KW-0807">Transducer</keyword>